<dbReference type="InterPro" id="IPR020845">
    <property type="entry name" value="AMP-binding_CS"/>
</dbReference>
<reference evidence="6 8" key="1">
    <citation type="submission" date="2016-06" db="EMBL/GenBank/DDBJ databases">
        <authorList>
            <person name="Kjaerup R.B."/>
            <person name="Dalgaard T.S."/>
            <person name="Juul-Madsen H.R."/>
        </authorList>
    </citation>
    <scope>NUCLEOTIDE SEQUENCE [LARGE SCALE GENOMIC DNA]</scope>
    <source>
        <strain evidence="6 8">DSM 43363</strain>
    </source>
</reference>
<sequence length="2125" mass="223500">MSGDRPTRAELRAQILAGRRSFMAPAPSRPAPLSEYPDLLPMTEAQRRLWFADRLAGPLPVFTLSTEIEIRADRDVVAAACRTLLGQHAALRSAVVVEAGVPSIRLRPAADFPVSYVDLGGLSAAAAEAELARYRALAARYRFDLEHEPLVRFTHLRLPDGKGRLLICVHHLTCDGESLSLLAETLSTGQPTSARIDYPDYAVWRDSAEQRAALRAEVDRAVSALGDAPYPVRIPADFVPALADPASDAGPDSPQVGVAAGAFEHDVALPAELYNAVRTAAQARRTTDTVVLFAAWARVVAAWTGRTDLVLGLPISVRDHEDVARIVGLFVNTALVRVTVDPHAPVDDTVAACTAAVTRALGTAQAPLEVVRRGVYGPSANPLTGLGVCFNKFAADPRLMDLVPRLPSPGAAELPVVLEIADDSRRYHTKLVFDPTLYRPATIARLARAFHAQLAELTGSTPPPALPDEDRSAPAAPGTGPSDVEPTGSDLLAVDPAGGSELLDVLRGHAVADPTRMAVDSETGTLTRQELRDAVDDLTDRLRAAGARPGDRVVVDTERGVPALIGLLACLAADTVYVPLSRRLPGPRRAAVVEQSAATWEITDVGGNGSTVRPLPVRSGPELPTAPGYLIFTSGSTGVPRGVHVATGALLRHARGMVDRLAVRPADRYLQFAEHGFDAAIEQVIVPLLAGATLVLRGEQPWDPAHFGRISRRTGVTVANLPTPWFAQFTDAPQATWSDLAGSALRIVLAGGDALTPEAVARWAASAPQHIALLNAYGPTESVITATVGTVALPVGGAVPAYPSIGAAVPGHEVLVVDARLGVVAPGEVGELFAGGPLATGYLADPRATALGFVPHPTRPGERLYRTGDLVRHSPAGGGLEFLRRADDQVKVRGVRIELGDVEAALRAHPDVVEAVATVTDGPDRHFVGWVVLRPGRAVGEAELRTAASGRLPQVGVPRRVHVLDHLPRSAGEKPDRQALRERITDPAVPADSAPAAAEPAGGAAAVVAALAGELLATTVEVNSDFFACGGDSLSAAQLAARCAEAFHRDVDLATVFAHPTPERLAAAISALPEVGSGDTVDGRPVPRQPEPGTRTALTPTQQRFWFAVRLQGPAAQVVPIPLRLAGPLDLAALRAALVALLNRHGVLRSRIVGWGDGVRAEVHDVDEGVLAGHLTLRTAQDAAGADRAVAAEIRRSFDLRESWFRPYLTVLDDGEHVLHLAVHHIAVDGDSVGILVRELLDNYRRARRGEPLQQDPVIQYPDVAWSQEGTRRASDRLPDAVRALAGTVDLDLSAADPDPGDATTRRLTVPVDAYLADAVARRHGVTPYSVVMAAWQRALARWSGCTGFAVGLPVSLRDATGTDIPGPFLNTAAVRAVPAGSTRAEHLARVQESLTSAYAYRFVPFDRVAALAGQRRDRAVPMFRTMVGWEQDHESATVGGLRVDWFEPTPLGLPAPLVLTVTANGRAHTLAVRFDSGQVGQRRAADLVDLLVAELGDEAGAETHVRSAGATTGVLDRLADRVARQPGDPAALQGERVYDFAELDRQVGAVAAGLRASGVGRGDRVLVSLSTRLDTLVVVYALWRLGAVYVPLGPTPPVDRVRRIASVSAAGWLVADRDTGDVPAADGDTGGAEVTRIAWPLDTPAGPSDHTGSGPTAASGHRPLPSEAAYIIHTSGSTGEPKGVVVEHGQLAAFLDAFGAFAPWAQARCLVGLAAPTFDASVLELCWPALRGGPVVYPTESVTFDPASVVRALATGRGHGWPTAAFATPSLWREVLRLDADAVRDVAVGTGGEPVPADLLSALDAVGARPSVFYGPAEATIICAGVPTAAEPGSALVGVALTATRLHLLDDDARPAAEGEAYVAGPLVSRGYVDAPRETALRFVPDPEGNGTRMYRTGDRLRRRADGVLVFVGRRDDQVKVRGVRIELGEVQACLTAHPGVEAAAVVLAGEGGTARLVAAVVARDPAAESGDLAVQVRSWAESKLVPQAVPVVVPVPALPVSENGKIDRQALLARLASDATEPTRPATLAGDPVSRLVTAVWQAHLHVEVPSATTDFFEAGGHSIALLHVVETIERIFSIDFPIARAFEARTVTAMADEIRAIAGDGAGPTASIALEVFGGSPQ</sequence>
<protein>
    <submittedName>
        <fullName evidence="7">AMP-binding protein</fullName>
    </submittedName>
    <submittedName>
        <fullName evidence="6">Amino acid adenylation domain-containing protein</fullName>
    </submittedName>
</protein>
<dbReference type="SMART" id="SM00823">
    <property type="entry name" value="PKS_PP"/>
    <property type="match status" value="2"/>
</dbReference>
<dbReference type="Pfam" id="PF13193">
    <property type="entry name" value="AMP-binding_C"/>
    <property type="match status" value="2"/>
</dbReference>
<evidence type="ECO:0000259" key="5">
    <source>
        <dbReference type="PROSITE" id="PS50075"/>
    </source>
</evidence>
<dbReference type="InterPro" id="IPR045851">
    <property type="entry name" value="AMP-bd_C_sf"/>
</dbReference>
<dbReference type="PROSITE" id="PS00455">
    <property type="entry name" value="AMP_BINDING"/>
    <property type="match status" value="2"/>
</dbReference>
<dbReference type="Proteomes" id="UP001334804">
    <property type="component" value="Chromosome"/>
</dbReference>
<evidence type="ECO:0000256" key="2">
    <source>
        <dbReference type="ARBA" id="ARBA00022450"/>
    </source>
</evidence>
<dbReference type="STRING" id="47871.GA0070608_0738"/>
<dbReference type="Gene3D" id="3.30.300.30">
    <property type="match status" value="2"/>
</dbReference>
<keyword evidence="2" id="KW-0596">Phosphopantetheine</keyword>
<dbReference type="Pfam" id="PF00668">
    <property type="entry name" value="Condensation"/>
    <property type="match status" value="2"/>
</dbReference>
<dbReference type="SUPFAM" id="SSF56801">
    <property type="entry name" value="Acetyl-CoA synthetase-like"/>
    <property type="match status" value="2"/>
</dbReference>
<feature type="domain" description="Carrier" evidence="5">
    <location>
        <begin position="998"/>
        <end position="1073"/>
    </location>
</feature>
<dbReference type="OrthoDB" id="9030879at2"/>
<dbReference type="InterPro" id="IPR000873">
    <property type="entry name" value="AMP-dep_synth/lig_dom"/>
</dbReference>
<dbReference type="PROSITE" id="PS00012">
    <property type="entry name" value="PHOSPHOPANTETHEINE"/>
    <property type="match status" value="1"/>
</dbReference>
<dbReference type="Gene3D" id="1.10.1200.10">
    <property type="entry name" value="ACP-like"/>
    <property type="match status" value="2"/>
</dbReference>
<evidence type="ECO:0000256" key="1">
    <source>
        <dbReference type="ARBA" id="ARBA00001957"/>
    </source>
</evidence>
<evidence type="ECO:0000313" key="6">
    <source>
        <dbReference type="EMBL" id="SCL50721.1"/>
    </source>
</evidence>
<dbReference type="InterPro" id="IPR006162">
    <property type="entry name" value="Ppantetheine_attach_site"/>
</dbReference>
<dbReference type="PANTHER" id="PTHR45527">
    <property type="entry name" value="NONRIBOSOMAL PEPTIDE SYNTHETASE"/>
    <property type="match status" value="1"/>
</dbReference>
<dbReference type="PROSITE" id="PS50075">
    <property type="entry name" value="CARRIER"/>
    <property type="match status" value="2"/>
</dbReference>
<dbReference type="EMBL" id="FMIC01000002">
    <property type="protein sequence ID" value="SCL50721.1"/>
    <property type="molecule type" value="Genomic_DNA"/>
</dbReference>
<dbReference type="PANTHER" id="PTHR45527:SF1">
    <property type="entry name" value="FATTY ACID SYNTHASE"/>
    <property type="match status" value="1"/>
</dbReference>
<proteinExistence type="predicted"/>
<accession>A0A1C6U9Y9</accession>
<dbReference type="EMBL" id="CP109071">
    <property type="protein sequence ID" value="WSA33677.1"/>
    <property type="molecule type" value="Genomic_DNA"/>
</dbReference>
<dbReference type="InterPro" id="IPR020806">
    <property type="entry name" value="PKS_PP-bd"/>
</dbReference>
<dbReference type="CDD" id="cd05930">
    <property type="entry name" value="A_NRPS"/>
    <property type="match status" value="1"/>
</dbReference>
<dbReference type="GO" id="GO:0005737">
    <property type="term" value="C:cytoplasm"/>
    <property type="evidence" value="ECO:0007669"/>
    <property type="project" value="TreeGrafter"/>
</dbReference>
<organism evidence="6 8">
    <name type="scientific">Micromonospora peucetia</name>
    <dbReference type="NCBI Taxonomy" id="47871"/>
    <lineage>
        <taxon>Bacteria</taxon>
        <taxon>Bacillati</taxon>
        <taxon>Actinomycetota</taxon>
        <taxon>Actinomycetes</taxon>
        <taxon>Micromonosporales</taxon>
        <taxon>Micromonosporaceae</taxon>
        <taxon>Micromonospora</taxon>
    </lineage>
</organism>
<dbReference type="GO" id="GO:0031177">
    <property type="term" value="F:phosphopantetheine binding"/>
    <property type="evidence" value="ECO:0007669"/>
    <property type="project" value="InterPro"/>
</dbReference>
<dbReference type="InterPro" id="IPR036736">
    <property type="entry name" value="ACP-like_sf"/>
</dbReference>
<feature type="domain" description="Carrier" evidence="5">
    <location>
        <begin position="2030"/>
        <end position="2105"/>
    </location>
</feature>
<feature type="region of interest" description="Disordered" evidence="4">
    <location>
        <begin position="458"/>
        <end position="492"/>
    </location>
</feature>
<dbReference type="Gene3D" id="3.30.559.30">
    <property type="entry name" value="Nonribosomal peptide synthetase, condensation domain"/>
    <property type="match status" value="2"/>
</dbReference>
<dbReference type="SUPFAM" id="SSF47336">
    <property type="entry name" value="ACP-like"/>
    <property type="match status" value="2"/>
</dbReference>
<feature type="region of interest" description="Disordered" evidence="4">
    <location>
        <begin position="1076"/>
        <end position="1096"/>
    </location>
</feature>
<dbReference type="InterPro" id="IPR025110">
    <property type="entry name" value="AMP-bd_C"/>
</dbReference>
<keyword evidence="9" id="KW-1185">Reference proteome</keyword>
<dbReference type="GO" id="GO:0044550">
    <property type="term" value="P:secondary metabolite biosynthetic process"/>
    <property type="evidence" value="ECO:0007669"/>
    <property type="project" value="TreeGrafter"/>
</dbReference>
<gene>
    <name evidence="6" type="ORF">GA0070608_0738</name>
    <name evidence="7" type="ORF">OIE14_06395</name>
</gene>
<evidence type="ECO:0000256" key="3">
    <source>
        <dbReference type="ARBA" id="ARBA00022553"/>
    </source>
</evidence>
<dbReference type="InterPro" id="IPR009081">
    <property type="entry name" value="PP-bd_ACP"/>
</dbReference>
<dbReference type="Gene3D" id="3.40.50.12780">
    <property type="entry name" value="N-terminal domain of ligase-like"/>
    <property type="match status" value="2"/>
</dbReference>
<dbReference type="InterPro" id="IPR001242">
    <property type="entry name" value="Condensation_dom"/>
</dbReference>
<dbReference type="Gene3D" id="3.30.559.10">
    <property type="entry name" value="Chloramphenicol acetyltransferase-like domain"/>
    <property type="match status" value="2"/>
</dbReference>
<dbReference type="SUPFAM" id="SSF52777">
    <property type="entry name" value="CoA-dependent acyltransferases"/>
    <property type="match status" value="4"/>
</dbReference>
<dbReference type="Proteomes" id="UP000199343">
    <property type="component" value="Unassembled WGS sequence"/>
</dbReference>
<dbReference type="InterPro" id="IPR023213">
    <property type="entry name" value="CAT-like_dom_sf"/>
</dbReference>
<dbReference type="GO" id="GO:0003824">
    <property type="term" value="F:catalytic activity"/>
    <property type="evidence" value="ECO:0007669"/>
    <property type="project" value="InterPro"/>
</dbReference>
<comment type="cofactor">
    <cofactor evidence="1">
        <name>pantetheine 4'-phosphate</name>
        <dbReference type="ChEBI" id="CHEBI:47942"/>
    </cofactor>
</comment>
<evidence type="ECO:0000256" key="4">
    <source>
        <dbReference type="SAM" id="MobiDB-lite"/>
    </source>
</evidence>
<evidence type="ECO:0000313" key="8">
    <source>
        <dbReference type="Proteomes" id="UP000199343"/>
    </source>
</evidence>
<dbReference type="RefSeq" id="WP_091621635.1">
    <property type="nucleotide sequence ID" value="NZ_CP109071.1"/>
</dbReference>
<keyword evidence="3" id="KW-0597">Phosphoprotein</keyword>
<evidence type="ECO:0000313" key="9">
    <source>
        <dbReference type="Proteomes" id="UP001334804"/>
    </source>
</evidence>
<dbReference type="GO" id="GO:0043041">
    <property type="term" value="P:amino acid activation for nonribosomal peptide biosynthetic process"/>
    <property type="evidence" value="ECO:0007669"/>
    <property type="project" value="TreeGrafter"/>
</dbReference>
<evidence type="ECO:0000313" key="7">
    <source>
        <dbReference type="EMBL" id="WSA33677.1"/>
    </source>
</evidence>
<dbReference type="Pfam" id="PF00501">
    <property type="entry name" value="AMP-binding"/>
    <property type="match status" value="2"/>
</dbReference>
<name>A0A1C6U9Y9_9ACTN</name>
<reference evidence="7 9" key="2">
    <citation type="submission" date="2022-10" db="EMBL/GenBank/DDBJ databases">
        <title>The complete genomes of actinobacterial strains from the NBC collection.</title>
        <authorList>
            <person name="Joergensen T.S."/>
            <person name="Alvarez Arevalo M."/>
            <person name="Sterndorff E.B."/>
            <person name="Faurdal D."/>
            <person name="Vuksanovic O."/>
            <person name="Mourched A.-S."/>
            <person name="Charusanti P."/>
            <person name="Shaw S."/>
            <person name="Blin K."/>
            <person name="Weber T."/>
        </authorList>
    </citation>
    <scope>NUCLEOTIDE SEQUENCE [LARGE SCALE GENOMIC DNA]</scope>
    <source>
        <strain evidence="7 9">NBC 01809</strain>
    </source>
</reference>
<dbReference type="Pfam" id="PF00550">
    <property type="entry name" value="PP-binding"/>
    <property type="match status" value="2"/>
</dbReference>
<dbReference type="InterPro" id="IPR042099">
    <property type="entry name" value="ANL_N_sf"/>
</dbReference>
<dbReference type="GO" id="GO:0008610">
    <property type="term" value="P:lipid biosynthetic process"/>
    <property type="evidence" value="ECO:0007669"/>
    <property type="project" value="UniProtKB-ARBA"/>
</dbReference>